<evidence type="ECO:0000313" key="9">
    <source>
        <dbReference type="Proteomes" id="UP000030762"/>
    </source>
</evidence>
<sequence length="122" mass="13143">MHDYTRVLVLFLSLVVLQLTAADDVQCKTELQAKVLGAFQANADAFRQCSSTSSYQIFPYPGSMPSTLQTVAICGSADCGVLMKMIATFPDCELAGTPLRRVGLVMLQAHVKLPISSTTTNL</sequence>
<dbReference type="EMBL" id="JH767202">
    <property type="protein sequence ID" value="EQC27839.1"/>
    <property type="molecule type" value="Genomic_DNA"/>
</dbReference>
<dbReference type="GeneID" id="19955147"/>
<dbReference type="InParanoid" id="T0PQQ4"/>
<feature type="signal peptide" evidence="7">
    <location>
        <begin position="1"/>
        <end position="22"/>
    </location>
</feature>
<evidence type="ECO:0000256" key="4">
    <source>
        <dbReference type="ARBA" id="ARBA00022978"/>
    </source>
</evidence>
<evidence type="ECO:0000256" key="1">
    <source>
        <dbReference type="ARBA" id="ARBA00004613"/>
    </source>
</evidence>
<dbReference type="GO" id="GO:0005576">
    <property type="term" value="C:extracellular region"/>
    <property type="evidence" value="ECO:0007669"/>
    <property type="project" value="UniProtKB-SubCell"/>
</dbReference>
<dbReference type="SUPFAM" id="SSF48647">
    <property type="entry name" value="Fungal elicitin"/>
    <property type="match status" value="1"/>
</dbReference>
<name>T0PQQ4_SAPDV</name>
<dbReference type="Pfam" id="PF00964">
    <property type="entry name" value="Elicitin"/>
    <property type="match status" value="1"/>
</dbReference>
<dbReference type="InterPro" id="IPR036470">
    <property type="entry name" value="Elicitin_sf"/>
</dbReference>
<evidence type="ECO:0000256" key="6">
    <source>
        <dbReference type="RuleBase" id="RU368111"/>
    </source>
</evidence>
<dbReference type="RefSeq" id="XP_008618769.1">
    <property type="nucleotide sequence ID" value="XM_008620547.1"/>
</dbReference>
<dbReference type="InterPro" id="IPR002200">
    <property type="entry name" value="Elicitin"/>
</dbReference>
<protein>
    <recommendedName>
        <fullName evidence="6">Elicitin</fullName>
    </recommendedName>
</protein>
<evidence type="ECO:0000256" key="5">
    <source>
        <dbReference type="ARBA" id="ARBA00023157"/>
    </source>
</evidence>
<evidence type="ECO:0000256" key="3">
    <source>
        <dbReference type="ARBA" id="ARBA00022525"/>
    </source>
</evidence>
<reference evidence="8 9" key="1">
    <citation type="submission" date="2012-04" db="EMBL/GenBank/DDBJ databases">
        <title>The Genome Sequence of Saprolegnia declina VS20.</title>
        <authorList>
            <consortium name="The Broad Institute Genome Sequencing Platform"/>
            <person name="Russ C."/>
            <person name="Nusbaum C."/>
            <person name="Tyler B."/>
            <person name="van West P."/>
            <person name="Dieguez-Uribeondo J."/>
            <person name="de Bruijn I."/>
            <person name="Tripathy S."/>
            <person name="Jiang R."/>
            <person name="Young S.K."/>
            <person name="Zeng Q."/>
            <person name="Gargeya S."/>
            <person name="Fitzgerald M."/>
            <person name="Haas B."/>
            <person name="Abouelleil A."/>
            <person name="Alvarado L."/>
            <person name="Arachchi H.M."/>
            <person name="Berlin A."/>
            <person name="Chapman S.B."/>
            <person name="Goldberg J."/>
            <person name="Griggs A."/>
            <person name="Gujja S."/>
            <person name="Hansen M."/>
            <person name="Howarth C."/>
            <person name="Imamovic A."/>
            <person name="Larimer J."/>
            <person name="McCowen C."/>
            <person name="Montmayeur A."/>
            <person name="Murphy C."/>
            <person name="Neiman D."/>
            <person name="Pearson M."/>
            <person name="Priest M."/>
            <person name="Roberts A."/>
            <person name="Saif S."/>
            <person name="Shea T."/>
            <person name="Sisk P."/>
            <person name="Sykes S."/>
            <person name="Wortman J."/>
            <person name="Nusbaum C."/>
            <person name="Birren B."/>
        </authorList>
    </citation>
    <scope>NUCLEOTIDE SEQUENCE [LARGE SCALE GENOMIC DNA]</scope>
    <source>
        <strain evidence="8 9">VS20</strain>
    </source>
</reference>
<dbReference type="Gene3D" id="1.10.239.10">
    <property type="entry name" value="Elicitin domain"/>
    <property type="match status" value="1"/>
</dbReference>
<evidence type="ECO:0000313" key="8">
    <source>
        <dbReference type="EMBL" id="EQC27839.1"/>
    </source>
</evidence>
<keyword evidence="3 6" id="KW-0964">Secreted</keyword>
<comment type="subcellular location">
    <subcellularLocation>
        <location evidence="1 6">Secreted</location>
    </subcellularLocation>
</comment>
<evidence type="ECO:0000256" key="7">
    <source>
        <dbReference type="SAM" id="SignalP"/>
    </source>
</evidence>
<keyword evidence="9" id="KW-1185">Reference proteome</keyword>
<gene>
    <name evidence="8" type="ORF">SDRG_14420</name>
</gene>
<keyword evidence="5 6" id="KW-1015">Disulfide bond</keyword>
<dbReference type="GO" id="GO:0052040">
    <property type="term" value="P:symbiont-mediated perturbation of host programmed cell death"/>
    <property type="evidence" value="ECO:0007669"/>
    <property type="project" value="UniProtKB-UniRule"/>
</dbReference>
<feature type="chain" id="PRO_5004568910" description="Elicitin" evidence="7">
    <location>
        <begin position="23"/>
        <end position="122"/>
    </location>
</feature>
<dbReference type="OrthoDB" id="10388772at2759"/>
<dbReference type="AlphaFoldDB" id="T0PQQ4"/>
<dbReference type="OMA" id="ICGSADC"/>
<comment type="similarity">
    <text evidence="2 6">Belongs to the elicitin family.</text>
</comment>
<keyword evidence="7" id="KW-0732">Signal</keyword>
<comment type="function">
    <text evidence="6">Induces local and distal defense responses (incompatible hypersensitive reaction) in plants from the solanaceae and cruciferae families. Elicits leaf necrosis and causes the accumulation of pathogenesis-related proteins. Might interact with the lipidic molecules of the plasma membrane.</text>
</comment>
<evidence type="ECO:0000256" key="2">
    <source>
        <dbReference type="ARBA" id="ARBA00009544"/>
    </source>
</evidence>
<organism evidence="8 9">
    <name type="scientific">Saprolegnia diclina (strain VS20)</name>
    <dbReference type="NCBI Taxonomy" id="1156394"/>
    <lineage>
        <taxon>Eukaryota</taxon>
        <taxon>Sar</taxon>
        <taxon>Stramenopiles</taxon>
        <taxon>Oomycota</taxon>
        <taxon>Saprolegniomycetes</taxon>
        <taxon>Saprolegniales</taxon>
        <taxon>Saprolegniaceae</taxon>
        <taxon>Saprolegnia</taxon>
    </lineage>
</organism>
<proteinExistence type="inferred from homology"/>
<accession>T0PQQ4</accession>
<keyword evidence="4 6" id="KW-0928">Hypersensitive response elicitation</keyword>
<dbReference type="VEuPathDB" id="FungiDB:SDRG_14420"/>
<dbReference type="SMART" id="SM01187">
    <property type="entry name" value="Elicitin"/>
    <property type="match status" value="1"/>
</dbReference>
<dbReference type="Proteomes" id="UP000030762">
    <property type="component" value="Unassembled WGS sequence"/>
</dbReference>